<dbReference type="InterPro" id="IPR011576">
    <property type="entry name" value="Pyridox_Oxase_N"/>
</dbReference>
<dbReference type="Gene3D" id="2.30.110.10">
    <property type="entry name" value="Electron Transport, Fmn-binding Protein, Chain A"/>
    <property type="match status" value="1"/>
</dbReference>
<dbReference type="Pfam" id="PF01243">
    <property type="entry name" value="PNPOx_N"/>
    <property type="match status" value="1"/>
</dbReference>
<dbReference type="SUPFAM" id="SSF50475">
    <property type="entry name" value="FMN-binding split barrel"/>
    <property type="match status" value="1"/>
</dbReference>
<dbReference type="Proteomes" id="UP001199469">
    <property type="component" value="Unassembled WGS sequence"/>
</dbReference>
<feature type="domain" description="Pyridoxamine 5'-phosphate oxidase N-terminal" evidence="1">
    <location>
        <begin position="58"/>
        <end position="156"/>
    </location>
</feature>
<dbReference type="NCBIfam" id="TIGR04025">
    <property type="entry name" value="PPOX_FMN_DR2398"/>
    <property type="match status" value="1"/>
</dbReference>
<reference evidence="2 3" key="1">
    <citation type="submission" date="2021-11" db="EMBL/GenBank/DDBJ databases">
        <title>Draft genome sequence of Actinomycetospora sp. SF1 isolated from the rhizosphere soil.</title>
        <authorList>
            <person name="Duangmal K."/>
            <person name="Chantavorakit T."/>
        </authorList>
    </citation>
    <scope>NUCLEOTIDE SEQUENCE [LARGE SCALE GENOMIC DNA]</scope>
    <source>
        <strain evidence="2 3">TBRC 5722</strain>
    </source>
</reference>
<proteinExistence type="predicted"/>
<dbReference type="PANTHER" id="PTHR42815:SF2">
    <property type="entry name" value="FAD-BINDING, PUTATIVE (AFU_ORTHOLOGUE AFUA_6G07600)-RELATED"/>
    <property type="match status" value="1"/>
</dbReference>
<evidence type="ECO:0000313" key="2">
    <source>
        <dbReference type="EMBL" id="MCD2196840.1"/>
    </source>
</evidence>
<dbReference type="InterPro" id="IPR024029">
    <property type="entry name" value="Pyridox_Oxase_FMN-dep"/>
</dbReference>
<dbReference type="EMBL" id="JAJNDB010000006">
    <property type="protein sequence ID" value="MCD2196840.1"/>
    <property type="molecule type" value="Genomic_DNA"/>
</dbReference>
<comment type="caution">
    <text evidence="2">The sequence shown here is derived from an EMBL/GenBank/DDBJ whole genome shotgun (WGS) entry which is preliminary data.</text>
</comment>
<dbReference type="PANTHER" id="PTHR42815">
    <property type="entry name" value="FAD-BINDING, PUTATIVE (AFU_ORTHOLOGUE AFUA_6G07600)-RELATED"/>
    <property type="match status" value="1"/>
</dbReference>
<evidence type="ECO:0000313" key="3">
    <source>
        <dbReference type="Proteomes" id="UP001199469"/>
    </source>
</evidence>
<gene>
    <name evidence="2" type="ORF">LQ327_26060</name>
</gene>
<evidence type="ECO:0000259" key="1">
    <source>
        <dbReference type="Pfam" id="PF01243"/>
    </source>
</evidence>
<dbReference type="InterPro" id="IPR012349">
    <property type="entry name" value="Split_barrel_FMN-bd"/>
</dbReference>
<accession>A0ABS8PF02</accession>
<organism evidence="2 3">
    <name type="scientific">Actinomycetospora endophytica</name>
    <dbReference type="NCBI Taxonomy" id="2291215"/>
    <lineage>
        <taxon>Bacteria</taxon>
        <taxon>Bacillati</taxon>
        <taxon>Actinomycetota</taxon>
        <taxon>Actinomycetes</taxon>
        <taxon>Pseudonocardiales</taxon>
        <taxon>Pseudonocardiaceae</taxon>
        <taxon>Actinomycetospora</taxon>
    </lineage>
</organism>
<sequence length="219" mass="23006">MVTIGRHRVRPDLVTATTAADDDGYVDGGHHLADEPALREVVDEPHPLVVEKVADHVDEVAATFLAAAPLVVVGSGDAAGGVDVSPRGDPAGFVRVLDGGRRLALPERSGNRRIDTLRNVVTAPGLGLLFLVPGVPHALRVNGRGRVVRDPEVLGLWEDPPPLALVVDVEESFVHCGRALSRSGVWGEKPEPAADVPGLKELLDAARAACPREEPASGN</sequence>
<keyword evidence="3" id="KW-1185">Reference proteome</keyword>
<name>A0ABS8PF02_9PSEU</name>
<protein>
    <submittedName>
        <fullName evidence="2">Pyridoxamine 5'-phosphate oxidase family protein</fullName>
    </submittedName>
</protein>